<accession>A0A139HCK4</accession>
<proteinExistence type="predicted"/>
<organism evidence="1 2">
    <name type="scientific">Pseudocercospora eumusae</name>
    <dbReference type="NCBI Taxonomy" id="321146"/>
    <lineage>
        <taxon>Eukaryota</taxon>
        <taxon>Fungi</taxon>
        <taxon>Dikarya</taxon>
        <taxon>Ascomycota</taxon>
        <taxon>Pezizomycotina</taxon>
        <taxon>Dothideomycetes</taxon>
        <taxon>Dothideomycetidae</taxon>
        <taxon>Mycosphaerellales</taxon>
        <taxon>Mycosphaerellaceae</taxon>
        <taxon>Pseudocercospora</taxon>
    </lineage>
</organism>
<reference evidence="1 2" key="1">
    <citation type="submission" date="2015-07" db="EMBL/GenBank/DDBJ databases">
        <title>Comparative genomics of the Sigatoka disease complex on banana suggests a link between parallel evolutionary changes in Pseudocercospora fijiensis and Pseudocercospora eumusae and increased virulence on the banana host.</title>
        <authorList>
            <person name="Chang T.-C."/>
            <person name="Salvucci A."/>
            <person name="Crous P.W."/>
            <person name="Stergiopoulos I."/>
        </authorList>
    </citation>
    <scope>NUCLEOTIDE SEQUENCE [LARGE SCALE GENOMIC DNA]</scope>
    <source>
        <strain evidence="1 2">CBS 114824</strain>
    </source>
</reference>
<evidence type="ECO:0000313" key="2">
    <source>
        <dbReference type="Proteomes" id="UP000070133"/>
    </source>
</evidence>
<gene>
    <name evidence="1" type="ORF">AC578_7035</name>
</gene>
<comment type="caution">
    <text evidence="1">The sequence shown here is derived from an EMBL/GenBank/DDBJ whole genome shotgun (WGS) entry which is preliminary data.</text>
</comment>
<evidence type="ECO:0000313" key="1">
    <source>
        <dbReference type="EMBL" id="KXT00190.1"/>
    </source>
</evidence>
<dbReference type="AlphaFoldDB" id="A0A139HCK4"/>
<sequence length="83" mass="9115">MNSGRAKEKLLIIRKYDTIDLSTIDFKYGNGKQSVNASKPISRMSSNAGAKAQENMEPLINGVVKSPKKRKNQSTISSIFLLG</sequence>
<dbReference type="Proteomes" id="UP000070133">
    <property type="component" value="Unassembled WGS sequence"/>
</dbReference>
<protein>
    <submittedName>
        <fullName evidence="1">Uncharacterized protein</fullName>
    </submittedName>
</protein>
<name>A0A139HCK4_9PEZI</name>
<dbReference type="EMBL" id="LFZN01000078">
    <property type="protein sequence ID" value="KXT00190.1"/>
    <property type="molecule type" value="Genomic_DNA"/>
</dbReference>
<keyword evidence="2" id="KW-1185">Reference proteome</keyword>